<reference evidence="6" key="1">
    <citation type="journal article" date="2023" name="Insect Mol. Biol.">
        <title>Genome sequencing provides insights into the evolution of gene families encoding plant cell wall-degrading enzymes in longhorned beetles.</title>
        <authorList>
            <person name="Shin N.R."/>
            <person name="Okamura Y."/>
            <person name="Kirsch R."/>
            <person name="Pauchet Y."/>
        </authorList>
    </citation>
    <scope>NUCLEOTIDE SEQUENCE</scope>
    <source>
        <strain evidence="6">RBIC_L_NR</strain>
    </source>
</reference>
<dbReference type="AlphaFoldDB" id="A0AAV8WTL9"/>
<accession>A0AAV8WTL9</accession>
<evidence type="ECO:0000313" key="7">
    <source>
        <dbReference type="Proteomes" id="UP001162156"/>
    </source>
</evidence>
<dbReference type="EMBL" id="JANEYF010004836">
    <property type="protein sequence ID" value="KAJ8929924.1"/>
    <property type="molecule type" value="Genomic_DNA"/>
</dbReference>
<proteinExistence type="inferred from homology"/>
<comment type="caution">
    <text evidence="6">The sequence shown here is derived from an EMBL/GenBank/DDBJ whole genome shotgun (WGS) entry which is preliminary data.</text>
</comment>
<gene>
    <name evidence="6" type="ORF">NQ314_017333</name>
</gene>
<evidence type="ECO:0000256" key="4">
    <source>
        <dbReference type="SAM" id="MobiDB-lite"/>
    </source>
</evidence>
<name>A0AAV8WTL9_9CUCU</name>
<evidence type="ECO:0000259" key="5">
    <source>
        <dbReference type="Pfam" id="PF12936"/>
    </source>
</evidence>
<feature type="coiled-coil region" evidence="3">
    <location>
        <begin position="1"/>
        <end position="39"/>
    </location>
</feature>
<evidence type="ECO:0000256" key="2">
    <source>
        <dbReference type="ARBA" id="ARBA00017294"/>
    </source>
</evidence>
<comment type="similarity">
    <text evidence="1">Belongs to the KRI1 family.</text>
</comment>
<evidence type="ECO:0000313" key="6">
    <source>
        <dbReference type="EMBL" id="KAJ8929924.1"/>
    </source>
</evidence>
<sequence>METIERKKKEKEEKMKDLKKLQELKRKEIEEKLEKLKEITGNADLGFADDDVEGDFDPESHDKRMQALFNEEFYEDEELEIENWERYEGENVVNPDSAPHCEDEGFIMDCDYDAQASTQNELIENSRGKKKRKRKSKFAEAVSKPKPKFDPNDKNYEKYFEEYYKLDCEDIIGDIPCRFKYRKVIPNDFGLSIEEILLAKERELNKWCSLKKAVQIRPDHVEKYEQIAYKKEVS</sequence>
<keyword evidence="7" id="KW-1185">Reference proteome</keyword>
<dbReference type="Pfam" id="PF05178">
    <property type="entry name" value="Kri1"/>
    <property type="match status" value="1"/>
</dbReference>
<evidence type="ECO:0000256" key="1">
    <source>
        <dbReference type="ARBA" id="ARBA00007473"/>
    </source>
</evidence>
<dbReference type="InterPro" id="IPR024626">
    <property type="entry name" value="Kri1-like_C"/>
</dbReference>
<dbReference type="GO" id="GO:0000447">
    <property type="term" value="P:endonucleolytic cleavage in ITS1 to separate SSU-rRNA from 5.8S rRNA and LSU-rRNA from tricistronic rRNA transcript (SSU-rRNA, 5.8S rRNA, LSU-rRNA)"/>
    <property type="evidence" value="ECO:0007669"/>
    <property type="project" value="TreeGrafter"/>
</dbReference>
<dbReference type="PANTHER" id="PTHR14490">
    <property type="entry name" value="ZINC FINGER, ZZ TYPE"/>
    <property type="match status" value="1"/>
</dbReference>
<dbReference type="GO" id="GO:0030686">
    <property type="term" value="C:90S preribosome"/>
    <property type="evidence" value="ECO:0007669"/>
    <property type="project" value="TreeGrafter"/>
</dbReference>
<keyword evidence="3" id="KW-0175">Coiled coil</keyword>
<organism evidence="6 7">
    <name type="scientific">Rhamnusium bicolor</name>
    <dbReference type="NCBI Taxonomy" id="1586634"/>
    <lineage>
        <taxon>Eukaryota</taxon>
        <taxon>Metazoa</taxon>
        <taxon>Ecdysozoa</taxon>
        <taxon>Arthropoda</taxon>
        <taxon>Hexapoda</taxon>
        <taxon>Insecta</taxon>
        <taxon>Pterygota</taxon>
        <taxon>Neoptera</taxon>
        <taxon>Endopterygota</taxon>
        <taxon>Coleoptera</taxon>
        <taxon>Polyphaga</taxon>
        <taxon>Cucujiformia</taxon>
        <taxon>Chrysomeloidea</taxon>
        <taxon>Cerambycidae</taxon>
        <taxon>Lepturinae</taxon>
        <taxon>Rhagiini</taxon>
        <taxon>Rhamnusium</taxon>
    </lineage>
</organism>
<feature type="domain" description="Kri1-like C-terminal" evidence="5">
    <location>
        <begin position="154"/>
        <end position="232"/>
    </location>
</feature>
<dbReference type="PANTHER" id="PTHR14490:SF5">
    <property type="entry name" value="PROTEIN KRI1 HOMOLOG"/>
    <property type="match status" value="1"/>
</dbReference>
<dbReference type="Proteomes" id="UP001162156">
    <property type="component" value="Unassembled WGS sequence"/>
</dbReference>
<evidence type="ECO:0000256" key="3">
    <source>
        <dbReference type="SAM" id="Coils"/>
    </source>
</evidence>
<dbReference type="GO" id="GO:0005730">
    <property type="term" value="C:nucleolus"/>
    <property type="evidence" value="ECO:0007669"/>
    <property type="project" value="TreeGrafter"/>
</dbReference>
<dbReference type="InterPro" id="IPR018034">
    <property type="entry name" value="Kri1"/>
</dbReference>
<dbReference type="Pfam" id="PF12936">
    <property type="entry name" value="Kri1_C"/>
    <property type="match status" value="1"/>
</dbReference>
<feature type="region of interest" description="Disordered" evidence="4">
    <location>
        <begin position="121"/>
        <end position="151"/>
    </location>
</feature>
<protein>
    <recommendedName>
        <fullName evidence="2">Protein KRI1 homolog</fullName>
    </recommendedName>
</protein>